<sequence>MEAGANSSPPQLSPPAAFNLSRSHTEPGRLSAMSTQAVTPPLCRRPAPAPPMTPPPNLVRAMNSNVMLSRFIRFTFCI</sequence>
<evidence type="ECO:0000313" key="4">
    <source>
        <dbReference type="WBParaSite" id="NBR_0000294801-mRNA-1"/>
    </source>
</evidence>
<evidence type="ECO:0000256" key="1">
    <source>
        <dbReference type="SAM" id="MobiDB-lite"/>
    </source>
</evidence>
<organism evidence="4">
    <name type="scientific">Nippostrongylus brasiliensis</name>
    <name type="common">Rat hookworm</name>
    <dbReference type="NCBI Taxonomy" id="27835"/>
    <lineage>
        <taxon>Eukaryota</taxon>
        <taxon>Metazoa</taxon>
        <taxon>Ecdysozoa</taxon>
        <taxon>Nematoda</taxon>
        <taxon>Chromadorea</taxon>
        <taxon>Rhabditida</taxon>
        <taxon>Rhabditina</taxon>
        <taxon>Rhabditomorpha</taxon>
        <taxon>Strongyloidea</taxon>
        <taxon>Heligmosomidae</taxon>
        <taxon>Nippostrongylus</taxon>
    </lineage>
</organism>
<keyword evidence="3" id="KW-1185">Reference proteome</keyword>
<gene>
    <name evidence="2" type="ORF">NBR_LOCUS2949</name>
</gene>
<protein>
    <submittedName>
        <fullName evidence="2 4">Uncharacterized protein</fullName>
    </submittedName>
</protein>
<accession>A0A0N4XK96</accession>
<feature type="region of interest" description="Disordered" evidence="1">
    <location>
        <begin position="1"/>
        <end position="56"/>
    </location>
</feature>
<feature type="compositionally biased region" description="Pro residues" evidence="1">
    <location>
        <begin position="47"/>
        <end position="56"/>
    </location>
</feature>
<evidence type="ECO:0000313" key="3">
    <source>
        <dbReference type="Proteomes" id="UP000271162"/>
    </source>
</evidence>
<evidence type="ECO:0000313" key="2">
    <source>
        <dbReference type="EMBL" id="VDL66538.1"/>
    </source>
</evidence>
<dbReference type="EMBL" id="UYSL01003898">
    <property type="protein sequence ID" value="VDL66538.1"/>
    <property type="molecule type" value="Genomic_DNA"/>
</dbReference>
<reference evidence="2 3" key="2">
    <citation type="submission" date="2018-11" db="EMBL/GenBank/DDBJ databases">
        <authorList>
            <consortium name="Pathogen Informatics"/>
        </authorList>
    </citation>
    <scope>NUCLEOTIDE SEQUENCE [LARGE SCALE GENOMIC DNA]</scope>
</reference>
<dbReference type="WBParaSite" id="NBR_0000294801-mRNA-1">
    <property type="protein sequence ID" value="NBR_0000294801-mRNA-1"/>
    <property type="gene ID" value="NBR_0000294801"/>
</dbReference>
<reference evidence="4" key="1">
    <citation type="submission" date="2017-02" db="UniProtKB">
        <authorList>
            <consortium name="WormBaseParasite"/>
        </authorList>
    </citation>
    <scope>IDENTIFICATION</scope>
</reference>
<proteinExistence type="predicted"/>
<dbReference type="Proteomes" id="UP000271162">
    <property type="component" value="Unassembled WGS sequence"/>
</dbReference>
<feature type="compositionally biased region" description="Polar residues" evidence="1">
    <location>
        <begin position="1"/>
        <end position="10"/>
    </location>
</feature>
<name>A0A0N4XK96_NIPBR</name>
<dbReference type="AlphaFoldDB" id="A0A0N4XK96"/>